<feature type="compositionally biased region" description="Polar residues" evidence="1">
    <location>
        <begin position="88"/>
        <end position="118"/>
    </location>
</feature>
<feature type="compositionally biased region" description="Polar residues" evidence="1">
    <location>
        <begin position="267"/>
        <end position="286"/>
    </location>
</feature>
<feature type="compositionally biased region" description="Low complexity" evidence="1">
    <location>
        <begin position="1342"/>
        <end position="1354"/>
    </location>
</feature>
<accession>A0A1Q2YBE1</accession>
<evidence type="ECO:0000313" key="3">
    <source>
        <dbReference type="Proteomes" id="UP000186136"/>
    </source>
</evidence>
<proteinExistence type="predicted"/>
<feature type="compositionally biased region" description="Polar residues" evidence="1">
    <location>
        <begin position="1"/>
        <end position="20"/>
    </location>
</feature>
<organism evidence="2 3">
    <name type="scientific">Pichia membranifaciens</name>
    <dbReference type="NCBI Taxonomy" id="4926"/>
    <lineage>
        <taxon>Eukaryota</taxon>
        <taxon>Fungi</taxon>
        <taxon>Dikarya</taxon>
        <taxon>Ascomycota</taxon>
        <taxon>Saccharomycotina</taxon>
        <taxon>Pichiomycetes</taxon>
        <taxon>Pichiales</taxon>
        <taxon>Pichiaceae</taxon>
        <taxon>Pichia</taxon>
    </lineage>
</organism>
<feature type="compositionally biased region" description="Low complexity" evidence="1">
    <location>
        <begin position="404"/>
        <end position="415"/>
    </location>
</feature>
<dbReference type="EMBL" id="BDGI01000009">
    <property type="protein sequence ID" value="GAV26821.1"/>
    <property type="molecule type" value="Genomic_DNA"/>
</dbReference>
<evidence type="ECO:0000313" key="2">
    <source>
        <dbReference type="EMBL" id="GAV26821.1"/>
    </source>
</evidence>
<feature type="region of interest" description="Disordered" evidence="1">
    <location>
        <begin position="1296"/>
        <end position="1370"/>
    </location>
</feature>
<comment type="caution">
    <text evidence="2">The sequence shown here is derived from an EMBL/GenBank/DDBJ whole genome shotgun (WGS) entry which is preliminary data.</text>
</comment>
<feature type="region of interest" description="Disordered" evidence="1">
    <location>
        <begin position="1"/>
        <end position="118"/>
    </location>
</feature>
<sequence>MENMTANGLQATYTLRQQQPHAPDRAMSLSSRSFRPSEQPRTMSMRSGVYSHQPGSRTMSMTASSRPNRPSSINSRANSLTASARAYQKNSGSRLNSMSGSRVGSRANSLTPSTAGNASHTTIIKTTKEKDYSGRTKSITTTTIEKRGNMKIVRTTVIHPSDQRINEDAELEELAELEDFDHDATLDEYNHNDGAANYHEPDGHLAQYDYQNQYDEDYSDMIVNENGDDVGNYNDRDYYEDPVRNGAALAAAVALNGNQRYPDRPQPYSQVQRNTRQKPASSSQRVGKNRREIQNYDTKPEVRFGESAIVNDVQRENYDYPHDNQNEPNSDLNQQQHQSEVTRKSKSKSTKLSKQKAKPAAAGAINPRNAHKNQAIAAANSPSTGTPSPSNRTRKLDPPHNTHVQQSVKSQSSLSADGTPSKTNVLSRDNDILPHEQQQILSPAQSSRAHFNDVANDVMSDEIYEDNVGEYDDEGADDDEENVMVVTPEMSSSESFKARAQKRLSEIAEVTETYDDDEVNVESDQDFMEEPILNPLGLDTAIPIEGDDRDKTFEGRATLKDSVTPRMEDHSTFVKPALVDNAGTTASSITSDENFVEAQEDIVSNPPAITDINDKGGIARNQSRPINNKSSQPQASHTYRNLLFNEPKRSPIKNSIPNFNGVHNDYVNDDSLNYPQQLSAVSSQSNSPVVNQNSNFNNFSNFDQNEDGVYAPPIDRQPKKSKLKSALKNSSSSLASPVSETNPKHSGYAKGQRMRSQSKKPISSPIENTRKELTPEEMYALALKAAEKKVYGDRLSTVYPDNDIDDDTKLNTMVNMQGPPGTEQAPIPNHATGVIDTSDQRQAPSQPGLPYKSNATGLGFRVHSLRDSNSSTKQLKKTDPQEASRLKKIFKLEQKQQRKLWEDERKAAAGSRLVQQAQQKVEKDVSLMPVDPDVELHILQQQEQVRHEQNKLEQLKQQQLQHQQDGTPAQNQTQQFDSSQVSNAPPAQTNIFSPVTEYQTETPVVEQETQQPSVPKLQEPISQQSIQPTPINEPVAETTAKATAGDTSPNSSSATNSPNKLRVKMFSFGKKKSTSDHYTHKKQTSLVSQETHRSTASVGRRGSVDGKRSKFFSFGLGGSSHDADPAPVQSTNQIQKVKSIPGPEHVGRVQNVSVSDYAQNEHPVPSTQDVPEVQQAQNISDAQTYPAAGEVGSAQGIVNNLTGPETENHGNVQSQTAWPQNDQPLKSAEITTIPEDVNDTPTALGNIEEENFAQPTYPGVRTTNDNFVRGPHGSSSNLMKVGTVNSSVTNGSVYTNNNLSVGNPDSMNPTDSSKLASSEAQNFAFSTPTNGVANSETRYEEAQNGEAAGGAKQQHFTDNSSIGEKAGKSPKAGRKFMKFFNL</sequence>
<feature type="compositionally biased region" description="Polar residues" evidence="1">
    <location>
        <begin position="53"/>
        <end position="62"/>
    </location>
</feature>
<feature type="compositionally biased region" description="Low complexity" evidence="1">
    <location>
        <begin position="955"/>
        <end position="964"/>
    </location>
</feature>
<feature type="region of interest" description="Disordered" evidence="1">
    <location>
        <begin position="947"/>
        <end position="1104"/>
    </location>
</feature>
<feature type="compositionally biased region" description="Polar residues" evidence="1">
    <location>
        <begin position="416"/>
        <end position="427"/>
    </location>
</feature>
<feature type="compositionally biased region" description="Low complexity" evidence="1">
    <location>
        <begin position="726"/>
        <end position="736"/>
    </location>
</feature>
<feature type="compositionally biased region" description="Polar residues" evidence="1">
    <location>
        <begin position="28"/>
        <end position="45"/>
    </location>
</feature>
<gene>
    <name evidence="2" type="ORF">PMKS-000277</name>
</gene>
<reference evidence="2 3" key="1">
    <citation type="submission" date="2016-08" db="EMBL/GenBank/DDBJ databases">
        <title>Whole genome shotgun sequence of Pichia membranifaciens KS47-1.</title>
        <authorList>
            <person name="Konishi M."/>
            <person name="Ishida M."/>
            <person name="Arakawa T."/>
            <person name="Kato Y."/>
            <person name="Horiuchi J."/>
        </authorList>
    </citation>
    <scope>NUCLEOTIDE SEQUENCE [LARGE SCALE GENOMIC DNA]</scope>
    <source>
        <strain evidence="2 3">KS47-1</strain>
    </source>
</reference>
<protein>
    <submittedName>
        <fullName evidence="2">Uncharacterized protein</fullName>
    </submittedName>
</protein>
<feature type="compositionally biased region" description="Polar residues" evidence="1">
    <location>
        <begin position="620"/>
        <end position="636"/>
    </location>
</feature>
<feature type="compositionally biased region" description="Low complexity" evidence="1">
    <location>
        <begin position="1047"/>
        <end position="1059"/>
    </location>
</feature>
<feature type="compositionally biased region" description="Polar residues" evidence="1">
    <location>
        <begin position="1084"/>
        <end position="1097"/>
    </location>
</feature>
<feature type="compositionally biased region" description="Polar residues" evidence="1">
    <location>
        <begin position="965"/>
        <end position="1013"/>
    </location>
</feature>
<dbReference type="Proteomes" id="UP000186136">
    <property type="component" value="Unassembled WGS sequence"/>
</dbReference>
<feature type="compositionally biased region" description="Polar residues" evidence="1">
    <location>
        <begin position="1020"/>
        <end position="1030"/>
    </location>
</feature>
<feature type="region of interest" description="Disordered" evidence="1">
    <location>
        <begin position="257"/>
        <end position="427"/>
    </location>
</feature>
<evidence type="ECO:0000256" key="1">
    <source>
        <dbReference type="SAM" id="MobiDB-lite"/>
    </source>
</evidence>
<feature type="region of interest" description="Disordered" evidence="1">
    <location>
        <begin position="616"/>
        <end position="636"/>
    </location>
</feature>
<name>A0A1Q2YBE1_9ASCO</name>
<feature type="compositionally biased region" description="Low complexity" evidence="1">
    <location>
        <begin position="377"/>
        <end position="391"/>
    </location>
</feature>
<feature type="compositionally biased region" description="Low complexity" evidence="1">
    <location>
        <begin position="63"/>
        <end position="79"/>
    </location>
</feature>
<feature type="compositionally biased region" description="Low complexity" evidence="1">
    <location>
        <begin position="681"/>
        <end position="703"/>
    </location>
</feature>
<dbReference type="OrthoDB" id="3998287at2759"/>
<feature type="compositionally biased region" description="Basic and acidic residues" evidence="1">
    <location>
        <begin position="289"/>
        <end position="304"/>
    </location>
</feature>
<feature type="compositionally biased region" description="Basic and acidic residues" evidence="1">
    <location>
        <begin position="313"/>
        <end position="325"/>
    </location>
</feature>
<keyword evidence="3" id="KW-1185">Reference proteome</keyword>
<feature type="compositionally biased region" description="Basic residues" evidence="1">
    <location>
        <begin position="344"/>
        <end position="357"/>
    </location>
</feature>
<feature type="compositionally biased region" description="Polar residues" evidence="1">
    <location>
        <begin position="1296"/>
        <end position="1336"/>
    </location>
</feature>
<feature type="region of interest" description="Disordered" evidence="1">
    <location>
        <begin position="679"/>
        <end position="771"/>
    </location>
</feature>
<feature type="compositionally biased region" description="Polar residues" evidence="1">
    <location>
        <begin position="326"/>
        <end position="339"/>
    </location>
</feature>